<dbReference type="Proteomes" id="UP000762676">
    <property type="component" value="Unassembled WGS sequence"/>
</dbReference>
<dbReference type="AlphaFoldDB" id="A0AAV4JJ77"/>
<keyword evidence="2" id="KW-1185">Reference proteome</keyword>
<organism evidence="1 2">
    <name type="scientific">Elysia marginata</name>
    <dbReference type="NCBI Taxonomy" id="1093978"/>
    <lineage>
        <taxon>Eukaryota</taxon>
        <taxon>Metazoa</taxon>
        <taxon>Spiralia</taxon>
        <taxon>Lophotrochozoa</taxon>
        <taxon>Mollusca</taxon>
        <taxon>Gastropoda</taxon>
        <taxon>Heterobranchia</taxon>
        <taxon>Euthyneura</taxon>
        <taxon>Panpulmonata</taxon>
        <taxon>Sacoglossa</taxon>
        <taxon>Placobranchoidea</taxon>
        <taxon>Plakobranchidae</taxon>
        <taxon>Elysia</taxon>
    </lineage>
</organism>
<name>A0AAV4JJ77_9GAST</name>
<evidence type="ECO:0000313" key="1">
    <source>
        <dbReference type="EMBL" id="GFS21785.1"/>
    </source>
</evidence>
<accession>A0AAV4JJ77</accession>
<comment type="caution">
    <text evidence="1">The sequence shown here is derived from an EMBL/GenBank/DDBJ whole genome shotgun (WGS) entry which is preliminary data.</text>
</comment>
<gene>
    <name evidence="1" type="ORF">ElyMa_005092200</name>
</gene>
<proteinExistence type="predicted"/>
<reference evidence="1 2" key="1">
    <citation type="journal article" date="2021" name="Elife">
        <title>Chloroplast acquisition without the gene transfer in kleptoplastic sea slugs, Plakobranchus ocellatus.</title>
        <authorList>
            <person name="Maeda T."/>
            <person name="Takahashi S."/>
            <person name="Yoshida T."/>
            <person name="Shimamura S."/>
            <person name="Takaki Y."/>
            <person name="Nagai Y."/>
            <person name="Toyoda A."/>
            <person name="Suzuki Y."/>
            <person name="Arimoto A."/>
            <person name="Ishii H."/>
            <person name="Satoh N."/>
            <person name="Nishiyama T."/>
            <person name="Hasebe M."/>
            <person name="Maruyama T."/>
            <person name="Minagawa J."/>
            <person name="Obokata J."/>
            <person name="Shigenobu S."/>
        </authorList>
    </citation>
    <scope>NUCLEOTIDE SEQUENCE [LARGE SCALE GENOMIC DNA]</scope>
</reference>
<sequence>MYFLEVDARLAFTARLLGRHQLYWWHVPLGGDARLTLTVRLLGRNQLYWRHVLLGGDARLAFIARLLGRHQLYWRHVLLRSGRTSRIQRESAGTPAALLAACTSWR</sequence>
<protein>
    <submittedName>
        <fullName evidence="1">Uncharacterized protein</fullName>
    </submittedName>
</protein>
<dbReference type="EMBL" id="BMAT01010177">
    <property type="protein sequence ID" value="GFS21785.1"/>
    <property type="molecule type" value="Genomic_DNA"/>
</dbReference>
<evidence type="ECO:0000313" key="2">
    <source>
        <dbReference type="Proteomes" id="UP000762676"/>
    </source>
</evidence>